<reference evidence="2 3" key="1">
    <citation type="journal article" date="2013" name="Front. Plant Sci.">
        <title>The Reference Genome of the Halophytic Plant Eutrema salsugineum.</title>
        <authorList>
            <person name="Yang R."/>
            <person name="Jarvis D.E."/>
            <person name="Chen H."/>
            <person name="Beilstein M.A."/>
            <person name="Grimwood J."/>
            <person name="Jenkins J."/>
            <person name="Shu S."/>
            <person name="Prochnik S."/>
            <person name="Xin M."/>
            <person name="Ma C."/>
            <person name="Schmutz J."/>
            <person name="Wing R.A."/>
            <person name="Mitchell-Olds T."/>
            <person name="Schumaker K.S."/>
            <person name="Wang X."/>
        </authorList>
    </citation>
    <scope>NUCLEOTIDE SEQUENCE [LARGE SCALE GENOMIC DNA]</scope>
</reference>
<evidence type="ECO:0000313" key="2">
    <source>
        <dbReference type="EMBL" id="ESQ54301.1"/>
    </source>
</evidence>
<organism evidence="2 3">
    <name type="scientific">Eutrema salsugineum</name>
    <name type="common">Saltwater cress</name>
    <name type="synonym">Sisymbrium salsugineum</name>
    <dbReference type="NCBI Taxonomy" id="72664"/>
    <lineage>
        <taxon>Eukaryota</taxon>
        <taxon>Viridiplantae</taxon>
        <taxon>Streptophyta</taxon>
        <taxon>Embryophyta</taxon>
        <taxon>Tracheophyta</taxon>
        <taxon>Spermatophyta</taxon>
        <taxon>Magnoliopsida</taxon>
        <taxon>eudicotyledons</taxon>
        <taxon>Gunneridae</taxon>
        <taxon>Pentapetalae</taxon>
        <taxon>rosids</taxon>
        <taxon>malvids</taxon>
        <taxon>Brassicales</taxon>
        <taxon>Brassicaceae</taxon>
        <taxon>Eutremeae</taxon>
        <taxon>Eutrema</taxon>
    </lineage>
</organism>
<dbReference type="AlphaFoldDB" id="V4P4A4"/>
<dbReference type="Gramene" id="ESQ54301">
    <property type="protein sequence ID" value="ESQ54301"/>
    <property type="gene ID" value="EUTSA_v10026694mg"/>
</dbReference>
<gene>
    <name evidence="2" type="ORF">EUTSA_v10026694mg</name>
</gene>
<dbReference type="KEGG" id="eus:EUTSA_v10026694mg"/>
<name>V4P4A4_EUTSA</name>
<evidence type="ECO:0000256" key="1">
    <source>
        <dbReference type="SAM" id="MobiDB-lite"/>
    </source>
</evidence>
<proteinExistence type="predicted"/>
<accession>V4P4A4</accession>
<protein>
    <submittedName>
        <fullName evidence="2">Uncharacterized protein</fullName>
    </submittedName>
</protein>
<feature type="region of interest" description="Disordered" evidence="1">
    <location>
        <begin position="16"/>
        <end position="46"/>
    </location>
</feature>
<sequence length="84" mass="9163">MVRSLLPLQIRSRTAVTRCRKESNPDSLAPTASDPFGDGGDEMSEGEQLIDVSKGTRSSSVAEIVVAARWVARRVEVSSRRSVF</sequence>
<keyword evidence="3" id="KW-1185">Reference proteome</keyword>
<dbReference type="Proteomes" id="UP000030689">
    <property type="component" value="Unassembled WGS sequence"/>
</dbReference>
<dbReference type="EMBL" id="KI517384">
    <property type="protein sequence ID" value="ESQ54301.1"/>
    <property type="molecule type" value="Genomic_DNA"/>
</dbReference>
<evidence type="ECO:0000313" key="3">
    <source>
        <dbReference type="Proteomes" id="UP000030689"/>
    </source>
</evidence>